<evidence type="ECO:0000313" key="1">
    <source>
        <dbReference type="EMBL" id="GAA5798115.1"/>
    </source>
</evidence>
<dbReference type="EMBL" id="BAABUJ010000009">
    <property type="protein sequence ID" value="GAA5798115.1"/>
    <property type="molecule type" value="Genomic_DNA"/>
</dbReference>
<organism evidence="1 2">
    <name type="scientific">Helicostylum pulchrum</name>
    <dbReference type="NCBI Taxonomy" id="562976"/>
    <lineage>
        <taxon>Eukaryota</taxon>
        <taxon>Fungi</taxon>
        <taxon>Fungi incertae sedis</taxon>
        <taxon>Mucoromycota</taxon>
        <taxon>Mucoromycotina</taxon>
        <taxon>Mucoromycetes</taxon>
        <taxon>Mucorales</taxon>
        <taxon>Mucorineae</taxon>
        <taxon>Mucoraceae</taxon>
        <taxon>Helicostylum</taxon>
    </lineage>
</organism>
<gene>
    <name evidence="1" type="ORF">HPULCUR_003515</name>
</gene>
<reference evidence="1 2" key="1">
    <citation type="submission" date="2024-04" db="EMBL/GenBank/DDBJ databases">
        <title>genome sequences of Mucor flavus KT1a and Helicostylum pulchrum KT1b strains isolation_sourced from the surface of a dry-aged beef.</title>
        <authorList>
            <person name="Toyotome T."/>
            <person name="Hosono M."/>
            <person name="Torimaru M."/>
            <person name="Fukuda K."/>
            <person name="Mikami N."/>
        </authorList>
    </citation>
    <scope>NUCLEOTIDE SEQUENCE [LARGE SCALE GENOMIC DNA]</scope>
    <source>
        <strain evidence="1 2">KT1b</strain>
    </source>
</reference>
<sequence length="98" mass="11627">MYNYQPDKYCMLSLPEVFVNLKKLIWISDIPSDVEFPRKPIYIQQFQNWNALEDISCSSKDYDHIALYLLKSSVLPRLTPLEMQTVRNYIEIEPPNTL</sequence>
<protein>
    <submittedName>
        <fullName evidence="1">Uncharacterized protein</fullName>
    </submittedName>
</protein>
<evidence type="ECO:0000313" key="2">
    <source>
        <dbReference type="Proteomes" id="UP001476247"/>
    </source>
</evidence>
<keyword evidence="2" id="KW-1185">Reference proteome</keyword>
<comment type="caution">
    <text evidence="1">The sequence shown here is derived from an EMBL/GenBank/DDBJ whole genome shotgun (WGS) entry which is preliminary data.</text>
</comment>
<name>A0ABP9XUW3_9FUNG</name>
<proteinExistence type="predicted"/>
<accession>A0ABP9XUW3</accession>
<dbReference type="Proteomes" id="UP001476247">
    <property type="component" value="Unassembled WGS sequence"/>
</dbReference>